<evidence type="ECO:0000256" key="3">
    <source>
        <dbReference type="ARBA" id="ARBA00022771"/>
    </source>
</evidence>
<gene>
    <name evidence="11" type="ORF">TSUD_175420</name>
</gene>
<evidence type="ECO:0000256" key="8">
    <source>
        <dbReference type="SAM" id="MobiDB-lite"/>
    </source>
</evidence>
<dbReference type="GO" id="GO:0003677">
    <property type="term" value="F:DNA binding"/>
    <property type="evidence" value="ECO:0007669"/>
    <property type="project" value="UniProtKB-KW"/>
</dbReference>
<protein>
    <recommendedName>
        <fullName evidence="10">BED-type domain-containing protein</fullName>
    </recommendedName>
</protein>
<dbReference type="EMBL" id="DF974152">
    <property type="protein sequence ID" value="GAU45843.1"/>
    <property type="molecule type" value="Genomic_DNA"/>
</dbReference>
<proteinExistence type="predicted"/>
<dbReference type="InterPro" id="IPR007021">
    <property type="entry name" value="DUF659"/>
</dbReference>
<evidence type="ECO:0000259" key="10">
    <source>
        <dbReference type="PROSITE" id="PS50808"/>
    </source>
</evidence>
<keyword evidence="4" id="KW-0862">Zinc</keyword>
<evidence type="ECO:0000256" key="4">
    <source>
        <dbReference type="ARBA" id="ARBA00022833"/>
    </source>
</evidence>
<dbReference type="InterPro" id="IPR012337">
    <property type="entry name" value="RNaseH-like_sf"/>
</dbReference>
<evidence type="ECO:0000256" key="1">
    <source>
        <dbReference type="ARBA" id="ARBA00004123"/>
    </source>
</evidence>
<feature type="region of interest" description="Disordered" evidence="8">
    <location>
        <begin position="1"/>
        <end position="36"/>
    </location>
</feature>
<dbReference type="SUPFAM" id="SSF53098">
    <property type="entry name" value="Ribonuclease H-like"/>
    <property type="match status" value="1"/>
</dbReference>
<keyword evidence="3 7" id="KW-0863">Zinc-finger</keyword>
<evidence type="ECO:0000313" key="11">
    <source>
        <dbReference type="EMBL" id="GAU45843.1"/>
    </source>
</evidence>
<evidence type="ECO:0000256" key="5">
    <source>
        <dbReference type="ARBA" id="ARBA00023125"/>
    </source>
</evidence>
<accession>A0A2Z6NUF0</accession>
<evidence type="ECO:0000256" key="9">
    <source>
        <dbReference type="SAM" id="Phobius"/>
    </source>
</evidence>
<dbReference type="Pfam" id="PF04937">
    <property type="entry name" value="DUF659"/>
    <property type="match status" value="1"/>
</dbReference>
<keyword evidence="6" id="KW-0539">Nucleus</keyword>
<dbReference type="OrthoDB" id="1429277at2759"/>
<dbReference type="Pfam" id="PF02892">
    <property type="entry name" value="zf-BED"/>
    <property type="match status" value="1"/>
</dbReference>
<feature type="compositionally biased region" description="Polar residues" evidence="8">
    <location>
        <begin position="1"/>
        <end position="33"/>
    </location>
</feature>
<evidence type="ECO:0000256" key="6">
    <source>
        <dbReference type="ARBA" id="ARBA00023242"/>
    </source>
</evidence>
<dbReference type="InterPro" id="IPR008906">
    <property type="entry name" value="HATC_C_dom"/>
</dbReference>
<keyword evidence="12" id="KW-1185">Reference proteome</keyword>
<dbReference type="InterPro" id="IPR003656">
    <property type="entry name" value="Znf_BED"/>
</dbReference>
<reference evidence="12" key="1">
    <citation type="journal article" date="2017" name="Front. Plant Sci.">
        <title>Climate Clever Clovers: New Paradigm to Reduce the Environmental Footprint of Ruminants by Breeding Low Methanogenic Forages Utilizing Haplotype Variation.</title>
        <authorList>
            <person name="Kaur P."/>
            <person name="Appels R."/>
            <person name="Bayer P.E."/>
            <person name="Keeble-Gagnere G."/>
            <person name="Wang J."/>
            <person name="Hirakawa H."/>
            <person name="Shirasawa K."/>
            <person name="Vercoe P."/>
            <person name="Stefanova K."/>
            <person name="Durmic Z."/>
            <person name="Nichols P."/>
            <person name="Revell C."/>
            <person name="Isobe S.N."/>
            <person name="Edwards D."/>
            <person name="Erskine W."/>
        </authorList>
    </citation>
    <scope>NUCLEOTIDE SEQUENCE [LARGE SCALE GENOMIC DNA]</scope>
    <source>
        <strain evidence="12">cv. Daliak</strain>
    </source>
</reference>
<dbReference type="AlphaFoldDB" id="A0A2Z6NUF0"/>
<dbReference type="PANTHER" id="PTHR32166:SF121">
    <property type="entry name" value="DUF659 DOMAIN-CONTAINING PROTEIN"/>
    <property type="match status" value="1"/>
</dbReference>
<dbReference type="GO" id="GO:0046983">
    <property type="term" value="F:protein dimerization activity"/>
    <property type="evidence" value="ECO:0007669"/>
    <property type="project" value="InterPro"/>
</dbReference>
<feature type="domain" description="BED-type" evidence="10">
    <location>
        <begin position="34"/>
        <end position="92"/>
    </location>
</feature>
<dbReference type="Pfam" id="PF05699">
    <property type="entry name" value="Dimer_Tnp_hAT"/>
    <property type="match status" value="1"/>
</dbReference>
<keyword evidence="9" id="KW-0812">Transmembrane</keyword>
<organism evidence="11 12">
    <name type="scientific">Trifolium subterraneum</name>
    <name type="common">Subterranean clover</name>
    <dbReference type="NCBI Taxonomy" id="3900"/>
    <lineage>
        <taxon>Eukaryota</taxon>
        <taxon>Viridiplantae</taxon>
        <taxon>Streptophyta</taxon>
        <taxon>Embryophyta</taxon>
        <taxon>Tracheophyta</taxon>
        <taxon>Spermatophyta</taxon>
        <taxon>Magnoliopsida</taxon>
        <taxon>eudicotyledons</taxon>
        <taxon>Gunneridae</taxon>
        <taxon>Pentapetalae</taxon>
        <taxon>rosids</taxon>
        <taxon>fabids</taxon>
        <taxon>Fabales</taxon>
        <taxon>Fabaceae</taxon>
        <taxon>Papilionoideae</taxon>
        <taxon>50 kb inversion clade</taxon>
        <taxon>NPAAA clade</taxon>
        <taxon>Hologalegina</taxon>
        <taxon>IRL clade</taxon>
        <taxon>Trifolieae</taxon>
        <taxon>Trifolium</taxon>
    </lineage>
</organism>
<evidence type="ECO:0000313" key="12">
    <source>
        <dbReference type="Proteomes" id="UP000242715"/>
    </source>
</evidence>
<evidence type="ECO:0000256" key="7">
    <source>
        <dbReference type="PROSITE-ProRule" id="PRU00027"/>
    </source>
</evidence>
<dbReference type="GO" id="GO:0008270">
    <property type="term" value="F:zinc ion binding"/>
    <property type="evidence" value="ECO:0007669"/>
    <property type="project" value="UniProtKB-KW"/>
</dbReference>
<dbReference type="GO" id="GO:0005634">
    <property type="term" value="C:nucleus"/>
    <property type="evidence" value="ECO:0007669"/>
    <property type="project" value="UniProtKB-SubCell"/>
</dbReference>
<keyword evidence="2" id="KW-0479">Metal-binding</keyword>
<keyword evidence="9" id="KW-1133">Transmembrane helix</keyword>
<feature type="transmembrane region" description="Helical" evidence="9">
    <location>
        <begin position="500"/>
        <end position="521"/>
    </location>
</feature>
<name>A0A2Z6NUF0_TRISU</name>
<comment type="subcellular location">
    <subcellularLocation>
        <location evidence="1">Nucleus</location>
    </subcellularLocation>
</comment>
<keyword evidence="9" id="KW-0472">Membrane</keyword>
<dbReference type="PANTHER" id="PTHR32166">
    <property type="entry name" value="OSJNBA0013A04.12 PROTEIN"/>
    <property type="match status" value="1"/>
</dbReference>
<keyword evidence="5" id="KW-0238">DNA-binding</keyword>
<dbReference type="PROSITE" id="PS50808">
    <property type="entry name" value="ZF_BED"/>
    <property type="match status" value="1"/>
</dbReference>
<dbReference type="Proteomes" id="UP000242715">
    <property type="component" value="Unassembled WGS sequence"/>
</dbReference>
<evidence type="ECO:0000256" key="2">
    <source>
        <dbReference type="ARBA" id="ARBA00022723"/>
    </source>
</evidence>
<sequence>MSSNPLQEINSENTPNSSTDAGPTQLESPATSRGKTDPAWEHFTIKKENNTVVFTCIYCLLSYRGGGINRMKHHLAGKKGNIAACKKVPHDVRYRMNQSLKGIEQKKNTTDLDDAYDGQINEDDVEPVQPSQTISNKRKRKVIVQSDNFFAPRTTPGSQPTLISVMSSKETIHKAKMAVARWFFYANIPFNAIKSPYFHDAADAIAAIGPGFKVPTFHDIRVNLLGDCKRECSLLVESYRSKWAKNGMVFVKSIDASDVVKDAATLCNMFTEVIEWVGHENFVHVVTDNAANYAAAGRLIHDRYQSIFWSPCAAHCLNLLLKDICNLPHVAELASKASKLAKSVAGKTVSAIILDSKFWDDCFKIAKLMAPIIKLLRIVDGDEVPSMGYVYDGMRRAKNAIKEMFKKKKAAYEPYTNIIKARWDKHLKRNLHAASYFFNPAFLYGDNFDDKSRVMEALIQLIEIKSFCPNMTKALQEIQVYRNRKDSFNRMSAIKVMKTIQPVLIVSVMLLYFFSPLTLLVPEWWKMYGGSAPILQKLATGLLSQTSSSSGCERNWSVFERIHTKRRNRLEHQRLNDLVYVAFNLRLQNRWKPRKICYDPIDYESIDNIDFWVVEEEAPPELDIHEIENLLYHDNAIPIVEDSLRNNQGNEDFDTMEFQVEEDNGVEGDDDGSDGEDFVIPNVIIDYAAHYNV</sequence>